<evidence type="ECO:0000313" key="3">
    <source>
        <dbReference type="EMBL" id="CAG9480566.1"/>
    </source>
</evidence>
<dbReference type="GO" id="GO:0051259">
    <property type="term" value="P:protein complex oligomerization"/>
    <property type="evidence" value="ECO:0007669"/>
    <property type="project" value="InterPro"/>
</dbReference>
<dbReference type="VEuPathDB" id="PlasmoDB:PVX_099420"/>
<dbReference type="SUPFAM" id="SSF46565">
    <property type="entry name" value="Chaperone J-domain"/>
    <property type="match status" value="1"/>
</dbReference>
<dbReference type="EMBL" id="CAJZCX010000011">
    <property type="protein sequence ID" value="CAG9480566.1"/>
    <property type="molecule type" value="Genomic_DNA"/>
</dbReference>
<evidence type="ECO:0000259" key="2">
    <source>
        <dbReference type="PROSITE" id="PS50076"/>
    </source>
</evidence>
<dbReference type="AlphaFoldDB" id="A0A1G4GV87"/>
<evidence type="ECO:0000313" key="7">
    <source>
        <dbReference type="Proteomes" id="UP000305196"/>
    </source>
</evidence>
<evidence type="ECO:0000313" key="6">
    <source>
        <dbReference type="Proteomes" id="UP000196402"/>
    </source>
</evidence>
<dbReference type="GO" id="GO:0044571">
    <property type="term" value="P:[2Fe-2S] cluster assembly"/>
    <property type="evidence" value="ECO:0007669"/>
    <property type="project" value="InterPro"/>
</dbReference>
<sequence length="289" mass="33336">MNKAKYVPLLWRHTAVLNKAVLKKAVLKKAALNKALLNKALLNTAARRPHHRHVGQLENKFYSSGKDTHTVKRMKCLNCHSDISLDVVPLSCQACSALLHVDAFKQFTFFDLFGLRATYDIDKGHLKKKFNDIQKLYHPDKHARNEQLEQINEVSSYLNGAYRVLQNDVDRALYLLSVQYNYKIPEEENLEDSEFLAEIVQVNEQIGDPEANITLMTKEYQDKYEDHIEKIKLHFDEGVSSAYSHFAKPSCDQSASCECEGVPWNFEDILKALKKLKFINRILDRLQNV</sequence>
<dbReference type="Gene3D" id="1.20.1280.20">
    <property type="entry name" value="HscB, C-terminal domain"/>
    <property type="match status" value="1"/>
</dbReference>
<dbReference type="EMBL" id="LT615245">
    <property type="protein sequence ID" value="SCO66522.1"/>
    <property type="molecule type" value="Genomic_DNA"/>
</dbReference>
<evidence type="ECO:0000313" key="5">
    <source>
        <dbReference type="EMBL" id="SCO71956.1"/>
    </source>
</evidence>
<dbReference type="InterPro" id="IPR001623">
    <property type="entry name" value="DnaJ_domain"/>
</dbReference>
<dbReference type="Proteomes" id="UP000196402">
    <property type="component" value="Chromosome 7"/>
</dbReference>
<dbReference type="PANTHER" id="PTHR14021">
    <property type="entry name" value="IRON-SULFUR CLUSTER CO-CHAPERONE PROTEIN HSCB"/>
    <property type="match status" value="1"/>
</dbReference>
<dbReference type="Gene3D" id="1.10.287.110">
    <property type="entry name" value="DnaJ domain"/>
    <property type="match status" value="1"/>
</dbReference>
<dbReference type="VEuPathDB" id="PlasmoDB:PVW1_070025000"/>
<dbReference type="GO" id="GO:0005739">
    <property type="term" value="C:mitochondrion"/>
    <property type="evidence" value="ECO:0007669"/>
    <property type="project" value="TreeGrafter"/>
</dbReference>
<evidence type="ECO:0000256" key="1">
    <source>
        <dbReference type="ARBA" id="ARBA00023186"/>
    </source>
</evidence>
<gene>
    <name evidence="5" type="ORF">PVC01_070023400</name>
    <name evidence="4" type="ORF">PVT01_070023600</name>
    <name evidence="3" type="ORF">PVW1_070025000</name>
</gene>
<dbReference type="VEuPathDB" id="PlasmoDB:PVP01_0718500"/>
<keyword evidence="1" id="KW-0143">Chaperone</keyword>
<organism evidence="4 6">
    <name type="scientific">Plasmodium vivax</name>
    <name type="common">malaria parasite P. vivax</name>
    <dbReference type="NCBI Taxonomy" id="5855"/>
    <lineage>
        <taxon>Eukaryota</taxon>
        <taxon>Sar</taxon>
        <taxon>Alveolata</taxon>
        <taxon>Apicomplexa</taxon>
        <taxon>Aconoidasida</taxon>
        <taxon>Haemosporida</taxon>
        <taxon>Plasmodiidae</taxon>
        <taxon>Plasmodium</taxon>
        <taxon>Plasmodium (Plasmodium)</taxon>
    </lineage>
</organism>
<dbReference type="InterPro" id="IPR004640">
    <property type="entry name" value="HscB"/>
</dbReference>
<evidence type="ECO:0000313" key="4">
    <source>
        <dbReference type="EMBL" id="SCO66522.1"/>
    </source>
</evidence>
<dbReference type="InterPro" id="IPR036869">
    <property type="entry name" value="J_dom_sf"/>
</dbReference>
<feature type="domain" description="J" evidence="2">
    <location>
        <begin position="108"/>
        <end position="178"/>
    </location>
</feature>
<accession>A0A1G4GV87</accession>
<dbReference type="PANTHER" id="PTHR14021:SF15">
    <property type="entry name" value="IRON-SULFUR CLUSTER CO-CHAPERONE PROTEIN HSCB"/>
    <property type="match status" value="1"/>
</dbReference>
<dbReference type="InterPro" id="IPR036386">
    <property type="entry name" value="HscB_C_sf"/>
</dbReference>
<dbReference type="VEuPathDB" id="PlasmoDB:PVPAM_070025600"/>
<dbReference type="GO" id="GO:0001671">
    <property type="term" value="F:ATPase activator activity"/>
    <property type="evidence" value="ECO:0007669"/>
    <property type="project" value="InterPro"/>
</dbReference>
<dbReference type="Proteomes" id="UP000779233">
    <property type="component" value="Unassembled WGS sequence"/>
</dbReference>
<dbReference type="PROSITE" id="PS50076">
    <property type="entry name" value="DNAJ_2"/>
    <property type="match status" value="1"/>
</dbReference>
<proteinExistence type="predicted"/>
<dbReference type="CDD" id="cd06257">
    <property type="entry name" value="DnaJ"/>
    <property type="match status" value="1"/>
</dbReference>
<dbReference type="Proteomes" id="UP000305196">
    <property type="component" value="Chromosome 7"/>
</dbReference>
<dbReference type="EMBL" id="LT615262">
    <property type="protein sequence ID" value="SCO71956.1"/>
    <property type="molecule type" value="Genomic_DNA"/>
</dbReference>
<dbReference type="NCBIfam" id="TIGR00714">
    <property type="entry name" value="hscB"/>
    <property type="match status" value="1"/>
</dbReference>
<dbReference type="GO" id="GO:0051087">
    <property type="term" value="F:protein-folding chaperone binding"/>
    <property type="evidence" value="ECO:0007669"/>
    <property type="project" value="InterPro"/>
</dbReference>
<name>A0A1G4GV87_PLAVI</name>
<reference evidence="6 7" key="1">
    <citation type="submission" date="2016-07" db="EMBL/GenBank/DDBJ databases">
        <authorList>
            <consortium name="Pathogen Informatics"/>
        </authorList>
    </citation>
    <scope>NUCLEOTIDE SEQUENCE [LARGE SCALE GENOMIC DNA]</scope>
    <source>
        <strain evidence="3">PvW1</strain>
    </source>
</reference>
<protein>
    <submittedName>
        <fullName evidence="3">(malaria parasite P. vivax) hypothetical protein</fullName>
    </submittedName>
    <submittedName>
        <fullName evidence="4">Chaperone, putative</fullName>
    </submittedName>
</protein>